<protein>
    <submittedName>
        <fullName evidence="1">Uncharacterized protein</fullName>
    </submittedName>
</protein>
<evidence type="ECO:0000313" key="2">
    <source>
        <dbReference type="Proteomes" id="UP000317877"/>
    </source>
</evidence>
<proteinExistence type="predicted"/>
<dbReference type="Proteomes" id="UP000317877">
    <property type="component" value="Segment"/>
</dbReference>
<organism evidence="1 2">
    <name type="scientific">Corynebacterium phage StAB</name>
    <dbReference type="NCBI Taxonomy" id="2591204"/>
    <lineage>
        <taxon>Viruses</taxon>
        <taxon>Duplodnaviria</taxon>
        <taxon>Heunggongvirae</taxon>
        <taxon>Uroviricota</taxon>
        <taxon>Caudoviricetes</taxon>
        <taxon>Samwavirus</taxon>
        <taxon>Samwavirus StAB</taxon>
    </lineage>
</organism>
<reference evidence="1 2" key="1">
    <citation type="submission" date="2019-05" db="EMBL/GenBank/DDBJ databases">
        <authorList>
            <person name="Akhtar B.I."/>
            <person name="Arnold A.M."/>
            <person name="Bradley E.T."/>
            <person name="Brothers B.H."/>
            <person name="Butler T.D."/>
            <person name="Camp E.M."/>
            <person name="Carlisle A.C."/>
            <person name="Causey C.L."/>
            <person name="Cole L.M."/>
            <person name="Cordle B.A."/>
            <person name="Council J.C."/>
            <person name="Cranford T.B."/>
            <person name="Davidson A.L."/>
            <person name="Davis T.J."/>
            <person name="DeJohn S.M."/>
            <person name="Dobson M.N."/>
            <person name="Draughn A.N."/>
            <person name="Duncan A."/>
            <person name="Flippo K.C."/>
            <person name="Gentry B.L."/>
            <person name="Temple D.K."/>
            <person name="Claughton R."/>
            <person name="Riley T."/>
            <person name="Yancie K."/>
            <person name="Brown C."/>
            <person name="Monti D.L."/>
            <person name="Garlena R.A."/>
            <person name="Russell D.A."/>
            <person name="Pope W.H."/>
            <person name="Jacobs-Sera D."/>
            <person name="Hatfull G.F."/>
        </authorList>
    </citation>
    <scope>NUCLEOTIDE SEQUENCE [LARGE SCALE GENOMIC DNA]</scope>
</reference>
<keyword evidence="2" id="KW-1185">Reference proteome</keyword>
<sequence length="133" mass="14216">MMAAPTTAEVLAHVDQLTAAGMTKQRICHLASINPSMMAKYAQGLRAPAVDTASRILAITPDTTAPLPVLTEQTLAEEWPHMTSVLGIDGAVGRLANAYHLPARVVRARAVEAGLLRTDTTPMTTRCRPPCRC</sequence>
<gene>
    <name evidence="1" type="primary">35</name>
    <name evidence="1" type="ORF">SEA_STAB_35</name>
</gene>
<accession>A0A514DJH1</accession>
<dbReference type="RefSeq" id="YP_009847981.1">
    <property type="nucleotide sequence ID" value="NC_048780.1"/>
</dbReference>
<evidence type="ECO:0000313" key="1">
    <source>
        <dbReference type="EMBL" id="QDH93746.1"/>
    </source>
</evidence>
<dbReference type="GeneID" id="55618381"/>
<dbReference type="KEGG" id="vg:55618381"/>
<dbReference type="EMBL" id="MK937613">
    <property type="protein sequence ID" value="QDH93746.1"/>
    <property type="molecule type" value="Genomic_DNA"/>
</dbReference>
<name>A0A514DJH1_9CAUD</name>